<feature type="repeat" description="TPR" evidence="1">
    <location>
        <begin position="316"/>
        <end position="349"/>
    </location>
</feature>
<organism evidence="3 4">
    <name type="scientific">Niastella soli</name>
    <dbReference type="NCBI Taxonomy" id="2821487"/>
    <lineage>
        <taxon>Bacteria</taxon>
        <taxon>Pseudomonadati</taxon>
        <taxon>Bacteroidota</taxon>
        <taxon>Chitinophagia</taxon>
        <taxon>Chitinophagales</taxon>
        <taxon>Chitinophagaceae</taxon>
        <taxon>Niastella</taxon>
    </lineage>
</organism>
<keyword evidence="4" id="KW-1185">Reference proteome</keyword>
<accession>A0ABS3Z4J2</accession>
<keyword evidence="2" id="KW-0732">Signal</keyword>
<evidence type="ECO:0000313" key="3">
    <source>
        <dbReference type="EMBL" id="MBO9205066.1"/>
    </source>
</evidence>
<comment type="caution">
    <text evidence="3">The sequence shown here is derived from an EMBL/GenBank/DDBJ whole genome shotgun (WGS) entry which is preliminary data.</text>
</comment>
<dbReference type="RefSeq" id="WP_209144268.1">
    <property type="nucleotide sequence ID" value="NZ_JAGHKO010000017.1"/>
</dbReference>
<proteinExistence type="predicted"/>
<dbReference type="InterPro" id="IPR019734">
    <property type="entry name" value="TPR_rpt"/>
</dbReference>
<dbReference type="EMBL" id="JAGHKO010000017">
    <property type="protein sequence ID" value="MBO9205066.1"/>
    <property type="molecule type" value="Genomic_DNA"/>
</dbReference>
<dbReference type="Proteomes" id="UP000677244">
    <property type="component" value="Unassembled WGS sequence"/>
</dbReference>
<feature type="chain" id="PRO_5046581638" evidence="2">
    <location>
        <begin position="20"/>
        <end position="369"/>
    </location>
</feature>
<feature type="signal peptide" evidence="2">
    <location>
        <begin position="1"/>
        <end position="19"/>
    </location>
</feature>
<dbReference type="PROSITE" id="PS50005">
    <property type="entry name" value="TPR"/>
    <property type="match status" value="1"/>
</dbReference>
<dbReference type="InterPro" id="IPR011990">
    <property type="entry name" value="TPR-like_helical_dom_sf"/>
</dbReference>
<dbReference type="Pfam" id="PF11138">
    <property type="entry name" value="DUF2911"/>
    <property type="match status" value="1"/>
</dbReference>
<reference evidence="3 4" key="1">
    <citation type="submission" date="2021-03" db="EMBL/GenBank/DDBJ databases">
        <title>Assistant Professor.</title>
        <authorList>
            <person name="Huq M.A."/>
        </authorList>
    </citation>
    <scope>NUCLEOTIDE SEQUENCE [LARGE SCALE GENOMIC DNA]</scope>
    <source>
        <strain evidence="3 4">MAH-29</strain>
    </source>
</reference>
<protein>
    <submittedName>
        <fullName evidence="3">DUF2911 domain-containing protein</fullName>
    </submittedName>
</protein>
<dbReference type="Gene3D" id="1.25.40.10">
    <property type="entry name" value="Tetratricopeptide repeat domain"/>
    <property type="match status" value="1"/>
</dbReference>
<sequence>MKKILIACLALTCYIVSYSQLSTPPFGGNKKATVGERIGITDVTIHYDRPGVKGREGKIWGQLVQKGFTDQGFGTSKAAPWRAGANENTTIEFSTPVNIEGQALPAGKYGFFIAYDPDECTVIFSKNATSWGSFYYDQKEDALRVKVKPQPLDKSVEWLTYEFVDETNNGATVALVWEKLKIPFKVETDYNNLQLESFRRELRSEKAFNPGWQSFDQAAQFCLQNNVNIEEGMQWADNAINLPFIGQKNFVTLSTKASFLKKLGKDAEADALMKEALPMGTVNELHNYARQLLQQKKSKEAFEVFKVNYDKNPNEFTTQVGMARGYSAMGDYKKALGFAQKALPKAPDNANKMNVEKMITTLQGGKDIN</sequence>
<gene>
    <name evidence="3" type="ORF">J7I42_32565</name>
</gene>
<evidence type="ECO:0000313" key="4">
    <source>
        <dbReference type="Proteomes" id="UP000677244"/>
    </source>
</evidence>
<evidence type="ECO:0000256" key="1">
    <source>
        <dbReference type="PROSITE-ProRule" id="PRU00339"/>
    </source>
</evidence>
<dbReference type="SUPFAM" id="SSF48452">
    <property type="entry name" value="TPR-like"/>
    <property type="match status" value="1"/>
</dbReference>
<keyword evidence="1" id="KW-0802">TPR repeat</keyword>
<dbReference type="InterPro" id="IPR021314">
    <property type="entry name" value="DUF2911"/>
</dbReference>
<evidence type="ECO:0000256" key="2">
    <source>
        <dbReference type="SAM" id="SignalP"/>
    </source>
</evidence>
<name>A0ABS3Z4J2_9BACT</name>